<dbReference type="EMBL" id="MVBM01000003">
    <property type="protein sequence ID" value="OOK76362.1"/>
    <property type="molecule type" value="Genomic_DNA"/>
</dbReference>
<evidence type="ECO:0000313" key="2">
    <source>
        <dbReference type="EMBL" id="OOK71148.1"/>
    </source>
</evidence>
<evidence type="ECO:0000313" key="4">
    <source>
        <dbReference type="Proteomes" id="UP000188532"/>
    </source>
</evidence>
<name>A0A1V3WWM5_MYCKA</name>
<dbReference type="AlphaFoldDB" id="A0A1V3WWM5"/>
<organism evidence="2 4">
    <name type="scientific">Mycobacterium kansasii</name>
    <dbReference type="NCBI Taxonomy" id="1768"/>
    <lineage>
        <taxon>Bacteria</taxon>
        <taxon>Bacillati</taxon>
        <taxon>Actinomycetota</taxon>
        <taxon>Actinomycetes</taxon>
        <taxon>Mycobacteriales</taxon>
        <taxon>Mycobacteriaceae</taxon>
        <taxon>Mycobacterium</taxon>
    </lineage>
</organism>
<feature type="region of interest" description="Disordered" evidence="1">
    <location>
        <begin position="1"/>
        <end position="22"/>
    </location>
</feature>
<accession>A0A1V3WWM5</accession>
<comment type="caution">
    <text evidence="2">The sequence shown here is derived from an EMBL/GenBank/DDBJ whole genome shotgun (WGS) entry which is preliminary data.</text>
</comment>
<dbReference type="Proteomes" id="UP000189229">
    <property type="component" value="Unassembled WGS sequence"/>
</dbReference>
<evidence type="ECO:0000256" key="1">
    <source>
        <dbReference type="SAM" id="MobiDB-lite"/>
    </source>
</evidence>
<proteinExistence type="predicted"/>
<protein>
    <submittedName>
        <fullName evidence="2">Uncharacterized protein</fullName>
    </submittedName>
</protein>
<sequence length="48" mass="5235">MRRSTSPHPDADLSRRRVQPGAKQGSCIVLLGIHFALNAHPAMSDIEP</sequence>
<gene>
    <name evidence="2" type="ORF">BZL29_5723</name>
    <name evidence="3" type="ORF">BZL30_4208</name>
</gene>
<dbReference type="Proteomes" id="UP000188532">
    <property type="component" value="Unassembled WGS sequence"/>
</dbReference>
<evidence type="ECO:0000313" key="5">
    <source>
        <dbReference type="Proteomes" id="UP000189229"/>
    </source>
</evidence>
<dbReference type="EMBL" id="MVBN01000006">
    <property type="protein sequence ID" value="OOK71148.1"/>
    <property type="molecule type" value="Genomic_DNA"/>
</dbReference>
<reference evidence="4 5" key="1">
    <citation type="submission" date="2017-02" db="EMBL/GenBank/DDBJ databases">
        <title>Complete genome sequences of Mycobacterium kansasii strains isolated from rhesus macaques.</title>
        <authorList>
            <person name="Panda A."/>
            <person name="Nagaraj S."/>
            <person name="Zhao X."/>
            <person name="Tettelin H."/>
            <person name="Detolla L.J."/>
        </authorList>
    </citation>
    <scope>NUCLEOTIDE SEQUENCE [LARGE SCALE GENOMIC DNA]</scope>
    <source>
        <strain evidence="2 4">11-3469</strain>
        <strain evidence="3 5">11-3813</strain>
    </source>
</reference>
<evidence type="ECO:0000313" key="3">
    <source>
        <dbReference type="EMBL" id="OOK76362.1"/>
    </source>
</evidence>